<dbReference type="GO" id="GO:0032259">
    <property type="term" value="P:methylation"/>
    <property type="evidence" value="ECO:0007669"/>
    <property type="project" value="UniProtKB-KW"/>
</dbReference>
<dbReference type="OrthoDB" id="506498at2759"/>
<protein>
    <submittedName>
        <fullName evidence="1">S-adenosyl-L-methionine-dependent methyltransferase</fullName>
    </submittedName>
</protein>
<dbReference type="AlphaFoldDB" id="A0A166D6W0"/>
<dbReference type="InterPro" id="IPR029063">
    <property type="entry name" value="SAM-dependent_MTases_sf"/>
</dbReference>
<accession>A0A166D6W0</accession>
<dbReference type="Proteomes" id="UP000076798">
    <property type="component" value="Unassembled WGS sequence"/>
</dbReference>
<gene>
    <name evidence="1" type="ORF">SISSUDRAFT_1129029</name>
</gene>
<dbReference type="Pfam" id="PF13489">
    <property type="entry name" value="Methyltransf_23"/>
    <property type="match status" value="1"/>
</dbReference>
<dbReference type="STRING" id="1314776.A0A166D6W0"/>
<dbReference type="PANTHER" id="PTHR43591">
    <property type="entry name" value="METHYLTRANSFERASE"/>
    <property type="match status" value="1"/>
</dbReference>
<sequence length="313" mass="34644">MATALVMESTGTLRESHGRGMNVMSEEYIFPADLPEIDRLNLQHNLWKRAMKGNCSVPADELDAVFAKQKEPAILDLGRGTGIWCKEMAEAYPEARVVGVDLVDSVPAGMPSNCTRGDITQGLSSFRNQFDLVHVRLVIVHIKGDAAKEAAIGQAIACLRPGGIIVISTYDESYASSSRQFLSPARDDEDNSNRSWCTRYLAEAFGRSGECVVGDFTQKCLVNNVAIDKKSIRSDSFYIPVGWDGGDGTYGGVTGEMSLRQTYALFETCKPSLISKGVPQKTIDEWERKAEEEIKDPRKRLFHVVRSIWGRKL</sequence>
<dbReference type="SUPFAM" id="SSF53335">
    <property type="entry name" value="S-adenosyl-L-methionine-dependent methyltransferases"/>
    <property type="match status" value="1"/>
</dbReference>
<dbReference type="GO" id="GO:0008168">
    <property type="term" value="F:methyltransferase activity"/>
    <property type="evidence" value="ECO:0007669"/>
    <property type="project" value="UniProtKB-KW"/>
</dbReference>
<keyword evidence="1" id="KW-0489">Methyltransferase</keyword>
<dbReference type="PANTHER" id="PTHR43591:SF105">
    <property type="entry name" value="METHYLTRANSFERASE DOMAIN-CONTAINING PROTEIN-RELATED"/>
    <property type="match status" value="1"/>
</dbReference>
<dbReference type="EMBL" id="KV428068">
    <property type="protein sequence ID" value="KZT38199.1"/>
    <property type="molecule type" value="Genomic_DNA"/>
</dbReference>
<keyword evidence="1" id="KW-0808">Transferase</keyword>
<reference evidence="1 2" key="1">
    <citation type="journal article" date="2016" name="Mol. Biol. Evol.">
        <title>Comparative Genomics of Early-Diverging Mushroom-Forming Fungi Provides Insights into the Origins of Lignocellulose Decay Capabilities.</title>
        <authorList>
            <person name="Nagy L.G."/>
            <person name="Riley R."/>
            <person name="Tritt A."/>
            <person name="Adam C."/>
            <person name="Daum C."/>
            <person name="Floudas D."/>
            <person name="Sun H."/>
            <person name="Yadav J.S."/>
            <person name="Pangilinan J."/>
            <person name="Larsson K.H."/>
            <person name="Matsuura K."/>
            <person name="Barry K."/>
            <person name="Labutti K."/>
            <person name="Kuo R."/>
            <person name="Ohm R.A."/>
            <person name="Bhattacharya S.S."/>
            <person name="Shirouzu T."/>
            <person name="Yoshinaga Y."/>
            <person name="Martin F.M."/>
            <person name="Grigoriev I.V."/>
            <person name="Hibbett D.S."/>
        </authorList>
    </citation>
    <scope>NUCLEOTIDE SEQUENCE [LARGE SCALE GENOMIC DNA]</scope>
    <source>
        <strain evidence="1 2">HHB10207 ss-3</strain>
    </source>
</reference>
<evidence type="ECO:0000313" key="2">
    <source>
        <dbReference type="Proteomes" id="UP000076798"/>
    </source>
</evidence>
<organism evidence="1 2">
    <name type="scientific">Sistotremastrum suecicum HHB10207 ss-3</name>
    <dbReference type="NCBI Taxonomy" id="1314776"/>
    <lineage>
        <taxon>Eukaryota</taxon>
        <taxon>Fungi</taxon>
        <taxon>Dikarya</taxon>
        <taxon>Basidiomycota</taxon>
        <taxon>Agaricomycotina</taxon>
        <taxon>Agaricomycetes</taxon>
        <taxon>Sistotremastrales</taxon>
        <taxon>Sistotremastraceae</taxon>
        <taxon>Sistotremastrum</taxon>
    </lineage>
</organism>
<name>A0A166D6W0_9AGAM</name>
<dbReference type="Gene3D" id="3.40.50.150">
    <property type="entry name" value="Vaccinia Virus protein VP39"/>
    <property type="match status" value="1"/>
</dbReference>
<keyword evidence="2" id="KW-1185">Reference proteome</keyword>
<dbReference type="CDD" id="cd02440">
    <property type="entry name" value="AdoMet_MTases"/>
    <property type="match status" value="1"/>
</dbReference>
<evidence type="ECO:0000313" key="1">
    <source>
        <dbReference type="EMBL" id="KZT38199.1"/>
    </source>
</evidence>
<proteinExistence type="predicted"/>